<comment type="caution">
    <text evidence="1">The sequence shown here is derived from an EMBL/GenBank/DDBJ whole genome shotgun (WGS) entry which is preliminary data.</text>
</comment>
<name>A0A4Y2CV95_ARAVE</name>
<organism evidence="1 2">
    <name type="scientific">Araneus ventricosus</name>
    <name type="common">Orbweaver spider</name>
    <name type="synonym">Epeira ventricosa</name>
    <dbReference type="NCBI Taxonomy" id="182803"/>
    <lineage>
        <taxon>Eukaryota</taxon>
        <taxon>Metazoa</taxon>
        <taxon>Ecdysozoa</taxon>
        <taxon>Arthropoda</taxon>
        <taxon>Chelicerata</taxon>
        <taxon>Arachnida</taxon>
        <taxon>Araneae</taxon>
        <taxon>Araneomorphae</taxon>
        <taxon>Entelegynae</taxon>
        <taxon>Araneoidea</taxon>
        <taxon>Araneidae</taxon>
        <taxon>Araneus</taxon>
    </lineage>
</organism>
<dbReference type="Proteomes" id="UP000499080">
    <property type="component" value="Unassembled WGS sequence"/>
</dbReference>
<evidence type="ECO:0000313" key="2">
    <source>
        <dbReference type="Proteomes" id="UP000499080"/>
    </source>
</evidence>
<reference evidence="1 2" key="1">
    <citation type="journal article" date="2019" name="Sci. Rep.">
        <title>Orb-weaving spider Araneus ventricosus genome elucidates the spidroin gene catalogue.</title>
        <authorList>
            <person name="Kono N."/>
            <person name="Nakamura H."/>
            <person name="Ohtoshi R."/>
            <person name="Moran D.A.P."/>
            <person name="Shinohara A."/>
            <person name="Yoshida Y."/>
            <person name="Fujiwara M."/>
            <person name="Mori M."/>
            <person name="Tomita M."/>
            <person name="Arakawa K."/>
        </authorList>
    </citation>
    <scope>NUCLEOTIDE SEQUENCE [LARGE SCALE GENOMIC DNA]</scope>
</reference>
<keyword evidence="2" id="KW-1185">Reference proteome</keyword>
<dbReference type="EMBL" id="BGPR01000256">
    <property type="protein sequence ID" value="GBM08360.1"/>
    <property type="molecule type" value="Genomic_DNA"/>
</dbReference>
<accession>A0A4Y2CV95</accession>
<protein>
    <submittedName>
        <fullName evidence="1">Uncharacterized protein</fullName>
    </submittedName>
</protein>
<proteinExistence type="predicted"/>
<gene>
    <name evidence="1" type="ORF">AVEN_108363_1</name>
</gene>
<evidence type="ECO:0000313" key="1">
    <source>
        <dbReference type="EMBL" id="GBM08360.1"/>
    </source>
</evidence>
<dbReference type="AlphaFoldDB" id="A0A4Y2CV95"/>
<sequence>MDKTARPASKDDAHLSNGLGRWRLFHSIIPKGNRHPNPLCHGMPPRSLMPYGITQLTTSASLVPLSSQQFNVKSGVHCLQSCPKISASLFTSNRSSNDPVIDHPLPLAMREVKISLTSIVHPTSSSLPQFAILFLWR</sequence>